<sequence>MEELLKSHHRQWNSHVQQEVFQMIEKRLHRRQRGYPGEDKVVTPGRICGLHWAVIFSLKPFIKTLYDHEKEYPVEDGISLTPLGLAAAHGEIEMAEELPKAGISPDGKDYKGNLKRPPLYDTLLFGQKEVVLKLLEIGASLTLQRTDNDQSPLDLVYSTGLEGFVPLIVEEISTRPLISHHEYLFLIKGALGEALRTAVQNGLDVNEACGNGKNALDYALNSETEILLPS</sequence>
<proteinExistence type="predicted"/>
<dbReference type="AlphaFoldDB" id="A0A9W8VBG6"/>
<gene>
    <name evidence="1" type="ORF">NW762_010532</name>
</gene>
<accession>A0A9W8VBG6</accession>
<evidence type="ECO:0000313" key="1">
    <source>
        <dbReference type="EMBL" id="KAJ4253377.1"/>
    </source>
</evidence>
<protein>
    <submittedName>
        <fullName evidence="1">Uncharacterized protein</fullName>
    </submittedName>
</protein>
<organism evidence="1 2">
    <name type="scientific">Fusarium torreyae</name>
    <dbReference type="NCBI Taxonomy" id="1237075"/>
    <lineage>
        <taxon>Eukaryota</taxon>
        <taxon>Fungi</taxon>
        <taxon>Dikarya</taxon>
        <taxon>Ascomycota</taxon>
        <taxon>Pezizomycotina</taxon>
        <taxon>Sordariomycetes</taxon>
        <taxon>Hypocreomycetidae</taxon>
        <taxon>Hypocreales</taxon>
        <taxon>Nectriaceae</taxon>
        <taxon>Fusarium</taxon>
    </lineage>
</organism>
<dbReference type="OrthoDB" id="5102831at2759"/>
<dbReference type="Proteomes" id="UP001152049">
    <property type="component" value="Unassembled WGS sequence"/>
</dbReference>
<dbReference type="SUPFAM" id="SSF48403">
    <property type="entry name" value="Ankyrin repeat"/>
    <property type="match status" value="1"/>
</dbReference>
<name>A0A9W8VBG6_9HYPO</name>
<dbReference type="EMBL" id="JAOQAZ010000024">
    <property type="protein sequence ID" value="KAJ4253377.1"/>
    <property type="molecule type" value="Genomic_DNA"/>
</dbReference>
<comment type="caution">
    <text evidence="1">The sequence shown here is derived from an EMBL/GenBank/DDBJ whole genome shotgun (WGS) entry which is preliminary data.</text>
</comment>
<reference evidence="1" key="1">
    <citation type="submission" date="2022-09" db="EMBL/GenBank/DDBJ databases">
        <title>Fusarium specimens isolated from Avocado Roots.</title>
        <authorList>
            <person name="Stajich J."/>
            <person name="Roper C."/>
            <person name="Heimlech-Rivalta G."/>
        </authorList>
    </citation>
    <scope>NUCLEOTIDE SEQUENCE</scope>
    <source>
        <strain evidence="1">CF00136</strain>
    </source>
</reference>
<dbReference type="Gene3D" id="1.25.40.20">
    <property type="entry name" value="Ankyrin repeat-containing domain"/>
    <property type="match status" value="1"/>
</dbReference>
<dbReference type="InterPro" id="IPR036770">
    <property type="entry name" value="Ankyrin_rpt-contain_sf"/>
</dbReference>
<evidence type="ECO:0000313" key="2">
    <source>
        <dbReference type="Proteomes" id="UP001152049"/>
    </source>
</evidence>
<keyword evidence="2" id="KW-1185">Reference proteome</keyword>